<feature type="domain" description="Fibronectin type-III" evidence="1">
    <location>
        <begin position="28"/>
        <end position="133"/>
    </location>
</feature>
<dbReference type="AlphaFoldDB" id="A0A382WYW3"/>
<dbReference type="EMBL" id="UINC01163217">
    <property type="protein sequence ID" value="SVD63408.1"/>
    <property type="molecule type" value="Genomic_DNA"/>
</dbReference>
<protein>
    <recommendedName>
        <fullName evidence="1">Fibronectin type-III domain-containing protein</fullName>
    </recommendedName>
</protein>
<reference evidence="2" key="1">
    <citation type="submission" date="2018-05" db="EMBL/GenBank/DDBJ databases">
        <authorList>
            <person name="Lanie J.A."/>
            <person name="Ng W.-L."/>
            <person name="Kazmierczak K.M."/>
            <person name="Andrzejewski T.M."/>
            <person name="Davidsen T.M."/>
            <person name="Wayne K.J."/>
            <person name="Tettelin H."/>
            <person name="Glass J.I."/>
            <person name="Rusch D."/>
            <person name="Podicherti R."/>
            <person name="Tsui H.-C.T."/>
            <person name="Winkler M.E."/>
        </authorList>
    </citation>
    <scope>NUCLEOTIDE SEQUENCE</scope>
</reference>
<name>A0A382WYW3_9ZZZZ</name>
<dbReference type="InterPro" id="IPR013783">
    <property type="entry name" value="Ig-like_fold"/>
</dbReference>
<dbReference type="SUPFAM" id="SSF49265">
    <property type="entry name" value="Fibronectin type III"/>
    <property type="match status" value="1"/>
</dbReference>
<feature type="non-terminal residue" evidence="2">
    <location>
        <position position="178"/>
    </location>
</feature>
<dbReference type="InterPro" id="IPR003961">
    <property type="entry name" value="FN3_dom"/>
</dbReference>
<evidence type="ECO:0000259" key="1">
    <source>
        <dbReference type="PROSITE" id="PS50853"/>
    </source>
</evidence>
<evidence type="ECO:0000313" key="2">
    <source>
        <dbReference type="EMBL" id="SVD63408.1"/>
    </source>
</evidence>
<accession>A0A382WYW3</accession>
<proteinExistence type="predicted"/>
<dbReference type="Pfam" id="PF00041">
    <property type="entry name" value="fn3"/>
    <property type="match status" value="1"/>
</dbReference>
<organism evidence="2">
    <name type="scientific">marine metagenome</name>
    <dbReference type="NCBI Taxonomy" id="408172"/>
    <lineage>
        <taxon>unclassified sequences</taxon>
        <taxon>metagenomes</taxon>
        <taxon>ecological metagenomes</taxon>
    </lineage>
</organism>
<gene>
    <name evidence="2" type="ORF">METZ01_LOCUS416262</name>
</gene>
<dbReference type="InterPro" id="IPR036116">
    <property type="entry name" value="FN3_sf"/>
</dbReference>
<sequence length="178" mass="19456">MLFVPPSMPFMDPVPEAEAAPMDSPADAITDLSLVSISKKNNRSDRNSITLSWSEPNDNGSPIVFYHVQVHSISGSGWVTLENNVYGTTYTHDNGDQGVATGYQYSYRVFAIASDGCNGNTSNFVDNCNESNILHVVSLPDAASGTPISQCNNSDLDDCNYFKPRIEIPLLKYDSESY</sequence>
<dbReference type="PROSITE" id="PS50853">
    <property type="entry name" value="FN3"/>
    <property type="match status" value="1"/>
</dbReference>
<dbReference type="Gene3D" id="2.60.40.10">
    <property type="entry name" value="Immunoglobulins"/>
    <property type="match status" value="1"/>
</dbReference>
<dbReference type="CDD" id="cd00063">
    <property type="entry name" value="FN3"/>
    <property type="match status" value="1"/>
</dbReference>